<dbReference type="InterPro" id="IPR014942">
    <property type="entry name" value="AbiEii"/>
</dbReference>
<name>A0A7Z0QKW2_9BRAD</name>
<dbReference type="RefSeq" id="WP_038945625.1">
    <property type="nucleotide sequence ID" value="NZ_CP049701.1"/>
</dbReference>
<evidence type="ECO:0000313" key="6">
    <source>
        <dbReference type="Proteomes" id="UP000664702"/>
    </source>
</evidence>
<dbReference type="EMBL" id="JACBFH010000002">
    <property type="protein sequence ID" value="NYY96280.1"/>
    <property type="molecule type" value="Genomic_DNA"/>
</dbReference>
<keyword evidence="3" id="KW-0614">Plasmid</keyword>
<evidence type="ECO:0000313" key="2">
    <source>
        <dbReference type="EMBL" id="NYY96280.1"/>
    </source>
</evidence>
<dbReference type="Pfam" id="PF08843">
    <property type="entry name" value="AbiEii"/>
    <property type="match status" value="1"/>
</dbReference>
<proteinExistence type="predicted"/>
<evidence type="ECO:0000313" key="4">
    <source>
        <dbReference type="EMBL" id="UGX89452.1"/>
    </source>
</evidence>
<reference evidence="1" key="3">
    <citation type="submission" date="2021-03" db="EMBL/GenBank/DDBJ databases">
        <title>Whole Genome Sequence of Bradyrhizobium sp. Strain 144S4.</title>
        <authorList>
            <person name="Bromfield E.S.P."/>
            <person name="Cloutier S."/>
        </authorList>
    </citation>
    <scope>NUCLEOTIDE SEQUENCE [LARGE SCALE GENOMIC DNA]</scope>
    <source>
        <strain evidence="1">144S4</strain>
    </source>
</reference>
<keyword evidence="2" id="KW-0808">Transferase</keyword>
<gene>
    <name evidence="4" type="ORF">G6321_00000600</name>
    <name evidence="2" type="ORF">G6321_50135</name>
    <name evidence="3" type="ORF">J4G43_054080</name>
    <name evidence="1" type="ORF">J4G43_51425</name>
</gene>
<dbReference type="Gene3D" id="3.10.450.620">
    <property type="entry name" value="JHP933, nucleotidyltransferase-like core domain"/>
    <property type="match status" value="1"/>
</dbReference>
<dbReference type="EMBL" id="JAGEMI010000002">
    <property type="protein sequence ID" value="MBO1868895.1"/>
    <property type="molecule type" value="Genomic_DNA"/>
</dbReference>
<dbReference type="Proteomes" id="UP000664702">
    <property type="component" value="Plasmid pBb144S4b"/>
</dbReference>
<dbReference type="EMBL" id="CP086138">
    <property type="protein sequence ID" value="UEM18126.1"/>
    <property type="molecule type" value="Genomic_DNA"/>
</dbReference>
<reference evidence="5 6" key="4">
    <citation type="journal article" date="2022" name="Int. J. Syst. Evol. Microbiol.">
        <title>Strains of Bradyrhizobium barranii sp. nov. associated with legumes native to Canada are symbionts of soybeans and belong to different subspecies (subsp. barranii subsp. nov. and subsp. apii subsp. nov.) and symbiovars (sv. glycinearum and sv. septentrionale).</title>
        <authorList>
            <person name="Bromfield E.S.P."/>
            <person name="Cloutier S."/>
            <person name="Wasai-Hara S."/>
            <person name="Minamisawa K."/>
        </authorList>
    </citation>
    <scope>NUCLEOTIDE SEQUENCE [LARGE SCALE GENOMIC DNA]</scope>
    <source>
        <strain evidence="6">144S4</strain>
        <strain evidence="5">323S2</strain>
        <plasmid evidence="3 6">pBb144S4b</plasmid>
        <plasmid evidence="5">pBb323S2d</plasmid>
    </source>
</reference>
<sequence length="316" mass="35856">MPRDFLHNHPQFADLIRIVADEKGIDPALVEKDYWIMHCLYGLDELGFIFQLKGGTSLSKGHKIISRFSEDIDILIEPFPGQDVKTGKNQNKPAHIQSRKDFYDWLAGEIRIDGISNVERDTEFDDLPNYRSAGIKLNYTTVVEAMEGLREGVLLEVGFDTVAPNAPKDISSWLYDRAAASNVDVIDNRATEVPCYDAGYTFVEKLQTVSTKFRKQQADGSDPVGFMRHYYDIHELLKQPDVQKFIGTGAYTAHKQARFRQGDNQNIAENEAILLSYPKTRAQYADAYERSSALYYAGKPTFEQILAEIGKWADKL</sequence>
<dbReference type="AlphaFoldDB" id="A0A7Z0QKW2"/>
<organism evidence="2">
    <name type="scientific">Bradyrhizobium barranii subsp. barranii</name>
    <dbReference type="NCBI Taxonomy" id="2823807"/>
    <lineage>
        <taxon>Bacteria</taxon>
        <taxon>Pseudomonadati</taxon>
        <taxon>Pseudomonadota</taxon>
        <taxon>Alphaproteobacteria</taxon>
        <taxon>Hyphomicrobiales</taxon>
        <taxon>Nitrobacteraceae</taxon>
        <taxon>Bradyrhizobium</taxon>
        <taxon>Bradyrhizobium barranii</taxon>
    </lineage>
</organism>
<accession>A0A7Z0QKW2</accession>
<evidence type="ECO:0000313" key="3">
    <source>
        <dbReference type="EMBL" id="UEM18126.1"/>
    </source>
</evidence>
<geneLocation type="plasmid" evidence="3 6">
    <name>pBb144S4b</name>
</geneLocation>
<dbReference type="KEGG" id="bban:J4G43_054080"/>
<protein>
    <submittedName>
        <fullName evidence="2">Nucleotidyl transferase AbiEii/AbiGii toxin family protein</fullName>
    </submittedName>
</protein>
<reference evidence="4 5" key="1">
    <citation type="journal article" date="2017" name="Syst. Appl. Microbiol.">
        <title>Soybeans inoculated with root zone soils of Canadian native legumes harbour diverse and novel Bradyrhizobium spp. that possess agricultural potential.</title>
        <authorList>
            <person name="Bromfield E.S.P."/>
            <person name="Cloutier S."/>
            <person name="Tambong J.T."/>
            <person name="Tran Thi T.V."/>
        </authorList>
    </citation>
    <scope>NUCLEOTIDE SEQUENCE [LARGE SCALE GENOMIC DNA]</scope>
    <source>
        <strain evidence="4 5">323S2</strain>
    </source>
</reference>
<dbReference type="GO" id="GO:0016740">
    <property type="term" value="F:transferase activity"/>
    <property type="evidence" value="ECO:0007669"/>
    <property type="project" value="UniProtKB-KW"/>
</dbReference>
<evidence type="ECO:0000313" key="5">
    <source>
        <dbReference type="Proteomes" id="UP000564836"/>
    </source>
</evidence>
<geneLocation type="plasmid" evidence="4 5">
    <name>pBb323S2d</name>
</geneLocation>
<reference evidence="2" key="2">
    <citation type="submission" date="2020-06" db="EMBL/GenBank/DDBJ databases">
        <title>Whole Genome Sequence of Bradyrhizobium sp. Strain 323S2.</title>
        <authorList>
            <person name="Bromfield E.S.P."/>
        </authorList>
    </citation>
    <scope>NUCLEOTIDE SEQUENCE [LARGE SCALE GENOMIC DNA]</scope>
    <source>
        <strain evidence="2">323S2</strain>
    </source>
</reference>
<dbReference type="Proteomes" id="UP000564836">
    <property type="component" value="Plasmid pBb323S2d"/>
</dbReference>
<evidence type="ECO:0000313" key="1">
    <source>
        <dbReference type="EMBL" id="MBO1868895.1"/>
    </source>
</evidence>
<dbReference type="EMBL" id="CP088277">
    <property type="protein sequence ID" value="UGX89452.1"/>
    <property type="molecule type" value="Genomic_DNA"/>
</dbReference>